<reference evidence="1" key="1">
    <citation type="journal article" date="2020" name="Stud. Mycol.">
        <title>101 Dothideomycetes genomes: a test case for predicting lifestyles and emergence of pathogens.</title>
        <authorList>
            <person name="Haridas S."/>
            <person name="Albert R."/>
            <person name="Binder M."/>
            <person name="Bloem J."/>
            <person name="Labutti K."/>
            <person name="Salamov A."/>
            <person name="Andreopoulos B."/>
            <person name="Baker S."/>
            <person name="Barry K."/>
            <person name="Bills G."/>
            <person name="Bluhm B."/>
            <person name="Cannon C."/>
            <person name="Castanera R."/>
            <person name="Culley D."/>
            <person name="Daum C."/>
            <person name="Ezra D."/>
            <person name="Gonzalez J."/>
            <person name="Henrissat B."/>
            <person name="Kuo A."/>
            <person name="Liang C."/>
            <person name="Lipzen A."/>
            <person name="Lutzoni F."/>
            <person name="Magnuson J."/>
            <person name="Mondo S."/>
            <person name="Nolan M."/>
            <person name="Ohm R."/>
            <person name="Pangilinan J."/>
            <person name="Park H.-J."/>
            <person name="Ramirez L."/>
            <person name="Alfaro M."/>
            <person name="Sun H."/>
            <person name="Tritt A."/>
            <person name="Yoshinaga Y."/>
            <person name="Zwiers L.-H."/>
            <person name="Turgeon B."/>
            <person name="Goodwin S."/>
            <person name="Spatafora J."/>
            <person name="Crous P."/>
            <person name="Grigoriev I."/>
        </authorList>
    </citation>
    <scope>NUCLEOTIDE SEQUENCE</scope>
    <source>
        <strain evidence="1">CBS 122367</strain>
    </source>
</reference>
<proteinExistence type="predicted"/>
<evidence type="ECO:0000313" key="1">
    <source>
        <dbReference type="EMBL" id="KAF2689863.1"/>
    </source>
</evidence>
<dbReference type="AlphaFoldDB" id="A0A6G1JI86"/>
<name>A0A6G1JI86_9PLEO</name>
<dbReference type="EMBL" id="MU005571">
    <property type="protein sequence ID" value="KAF2689863.1"/>
    <property type="molecule type" value="Genomic_DNA"/>
</dbReference>
<dbReference type="OrthoDB" id="3797798at2759"/>
<organism evidence="1 2">
    <name type="scientific">Lentithecium fluviatile CBS 122367</name>
    <dbReference type="NCBI Taxonomy" id="1168545"/>
    <lineage>
        <taxon>Eukaryota</taxon>
        <taxon>Fungi</taxon>
        <taxon>Dikarya</taxon>
        <taxon>Ascomycota</taxon>
        <taxon>Pezizomycotina</taxon>
        <taxon>Dothideomycetes</taxon>
        <taxon>Pleosporomycetidae</taxon>
        <taxon>Pleosporales</taxon>
        <taxon>Massarineae</taxon>
        <taxon>Lentitheciaceae</taxon>
        <taxon>Lentithecium</taxon>
    </lineage>
</organism>
<keyword evidence="2" id="KW-1185">Reference proteome</keyword>
<accession>A0A6G1JI86</accession>
<protein>
    <submittedName>
        <fullName evidence="1">Uncharacterized protein</fullName>
    </submittedName>
</protein>
<gene>
    <name evidence="1" type="ORF">K458DRAFT_382991</name>
</gene>
<sequence length="370" mass="42360">MALFRVSWGGLESPLLLVDTEESASTSPPLPILSLAPELVIEILAHIIEDTVLTLESEENDTEVVRPCYTPPINPSNLSSPWGLEFQRLLRQRWLRTEKVFDHAWYFCAVHIICLAQKGGFNIKPSLLPLTTQTITLPDAMRPHPALRLHGLESVYLDLECDDYFALFGVKLPPFEEPGNRMADPDVYGAATFLKYTEKLTVNFGSRYRWNAHPWYELCSTEWDVEDEEGCEPRYRANTCTLGLIIDWILTYAWHSKYIQHIPSVALSGDVQPWVLEKWTQVFNGTHPRQSEIGSIEEIRDLEHIGEADANAEGREWRPEQHYPPVCRCEFKCEGGVSEDVEAEARGWTLLEDVEPGDWYDRSTEPEGNW</sequence>
<dbReference type="Proteomes" id="UP000799291">
    <property type="component" value="Unassembled WGS sequence"/>
</dbReference>
<evidence type="ECO:0000313" key="2">
    <source>
        <dbReference type="Proteomes" id="UP000799291"/>
    </source>
</evidence>